<accession>A0ABY3U7T3</accession>
<evidence type="ECO:0000313" key="2">
    <source>
        <dbReference type="Proteomes" id="UP001055200"/>
    </source>
</evidence>
<name>A0ABY3U7T3_9MYCO</name>
<protein>
    <submittedName>
        <fullName evidence="1">Uncharacterized protein</fullName>
    </submittedName>
</protein>
<proteinExistence type="predicted"/>
<organism evidence="1 2">
    <name type="scientific">Mycolicibacillus parakoreensis</name>
    <dbReference type="NCBI Taxonomy" id="1069221"/>
    <lineage>
        <taxon>Bacteria</taxon>
        <taxon>Bacillati</taxon>
        <taxon>Actinomycetota</taxon>
        <taxon>Actinomycetes</taxon>
        <taxon>Mycobacteriales</taxon>
        <taxon>Mycobacteriaceae</taxon>
        <taxon>Mycolicibacillus</taxon>
    </lineage>
</organism>
<dbReference type="RefSeq" id="WP_240172051.1">
    <property type="nucleotide sequence ID" value="NZ_CP092365.1"/>
</dbReference>
<reference evidence="1" key="1">
    <citation type="submission" date="2022-08" db="EMBL/GenBank/DDBJ databases">
        <title>Complete genome sequence of 14 non-tuberculosis mycobacteria type-strains.</title>
        <authorList>
            <person name="Igarashi Y."/>
            <person name="Osugi A."/>
            <person name="Mitarai S."/>
        </authorList>
    </citation>
    <scope>NUCLEOTIDE SEQUENCE</scope>
    <source>
        <strain evidence="1">DSM 45575</strain>
    </source>
</reference>
<dbReference type="Proteomes" id="UP001055200">
    <property type="component" value="Chromosome"/>
</dbReference>
<keyword evidence="2" id="KW-1185">Reference proteome</keyword>
<gene>
    <name evidence="1" type="ORF">MIU77_05780</name>
</gene>
<dbReference type="EMBL" id="CP092365">
    <property type="protein sequence ID" value="ULN53807.1"/>
    <property type="molecule type" value="Genomic_DNA"/>
</dbReference>
<evidence type="ECO:0000313" key="1">
    <source>
        <dbReference type="EMBL" id="ULN53807.1"/>
    </source>
</evidence>
<sequence length="253" mass="27007">MSASALHRKWLANAERRRVDPATIDAIGAHWRLGPEGFAALASMVELTDPHGKSFFLLPADTTAARARAAALQTCLLNAGTGYGDAGAPTDFAPTAYSLGELRRVAARQQANRWSYGAVRPLLGSGGALVATPNGILMGLGGSGAQTRLVRRGGTTYGDLFLINLDPRLGAGWQLRVIVESGRMWYRGDGAPVRGGLDLDRVLHHEERHCRQWARLGPMRMVGAYLGAEARARCSGGVNRFEAEAGLADGGYR</sequence>